<name>K0Q520_9HYPH</name>
<reference evidence="1 2" key="1">
    <citation type="journal article" date="2013" name="Genome Announc.">
        <title>Draft Genome Sequence of Rhizobium mesoamericanum STM3625, a Nitrogen-Fixing Symbiont of Mimosa pudica Isolated in French Guiana (South America).</title>
        <authorList>
            <person name="Moulin L."/>
            <person name="Mornico D."/>
            <person name="Melkonian R."/>
            <person name="Klonowska A."/>
        </authorList>
    </citation>
    <scope>NUCLEOTIDE SEQUENCE [LARGE SCALE GENOMIC DNA]</scope>
    <source>
        <strain evidence="1 2">STM3625</strain>
    </source>
</reference>
<comment type="caution">
    <text evidence="1">The sequence shown here is derived from an EMBL/GenBank/DDBJ whole genome shotgun (WGS) entry which is preliminary data.</text>
</comment>
<evidence type="ECO:0000313" key="2">
    <source>
        <dbReference type="Proteomes" id="UP000009319"/>
    </source>
</evidence>
<gene>
    <name evidence="1" type="ORF">BN77_p10094</name>
</gene>
<dbReference type="EMBL" id="CANI01000035">
    <property type="protein sequence ID" value="CCM78139.1"/>
    <property type="molecule type" value="Genomic_DNA"/>
</dbReference>
<dbReference type="AlphaFoldDB" id="K0Q520"/>
<organism evidence="1 2">
    <name type="scientific">Rhizobium mesoamericanum STM3625</name>
    <dbReference type="NCBI Taxonomy" id="1211777"/>
    <lineage>
        <taxon>Bacteria</taxon>
        <taxon>Pseudomonadati</taxon>
        <taxon>Pseudomonadota</taxon>
        <taxon>Alphaproteobacteria</taxon>
        <taxon>Hyphomicrobiales</taxon>
        <taxon>Rhizobiaceae</taxon>
        <taxon>Rhizobium/Agrobacterium group</taxon>
        <taxon>Rhizobium</taxon>
    </lineage>
</organism>
<protein>
    <recommendedName>
        <fullName evidence="3">DUF982 domain-containing protein</fullName>
    </recommendedName>
</protein>
<evidence type="ECO:0008006" key="3">
    <source>
        <dbReference type="Google" id="ProtNLM"/>
    </source>
</evidence>
<accession>K0Q520</accession>
<dbReference type="HOGENOM" id="CLU_134423_1_1_5"/>
<dbReference type="eggNOG" id="ENOG5031070">
    <property type="taxonomic scope" value="Bacteria"/>
</dbReference>
<sequence length="98" mass="11314">MALDAFSAPLFAQRKYFIQEIGGLDDVFDYLDEWPTCARDDTYERIVNIAREAACKRCPLSLLRKSFQHFLAHHGELVPCEDVPSYFRKRSDRNIGGT</sequence>
<keyword evidence="2" id="KW-1185">Reference proteome</keyword>
<dbReference type="Proteomes" id="UP000009319">
    <property type="component" value="Unassembled WGS sequence"/>
</dbReference>
<evidence type="ECO:0000313" key="1">
    <source>
        <dbReference type="EMBL" id="CCM78139.1"/>
    </source>
</evidence>
<dbReference type="RefSeq" id="WP_007535630.1">
    <property type="nucleotide sequence ID" value="NZ_HF536773.1"/>
</dbReference>
<proteinExistence type="predicted"/>